<feature type="domain" description="TFIIS N-terminal" evidence="3">
    <location>
        <begin position="73"/>
        <end position="153"/>
    </location>
</feature>
<feature type="compositionally biased region" description="Polar residues" evidence="2">
    <location>
        <begin position="441"/>
        <end position="455"/>
    </location>
</feature>
<proteinExistence type="predicted"/>
<feature type="region of interest" description="Disordered" evidence="2">
    <location>
        <begin position="528"/>
        <end position="569"/>
    </location>
</feature>
<feature type="region of interest" description="Disordered" evidence="2">
    <location>
        <begin position="178"/>
        <end position="199"/>
    </location>
</feature>
<feature type="region of interest" description="Disordered" evidence="2">
    <location>
        <begin position="668"/>
        <end position="689"/>
    </location>
</feature>
<dbReference type="Proteomes" id="UP001163823">
    <property type="component" value="Chromosome 5"/>
</dbReference>
<protein>
    <submittedName>
        <fullName evidence="4">Transcription factor IIS</fullName>
    </submittedName>
</protein>
<evidence type="ECO:0000313" key="5">
    <source>
        <dbReference type="Proteomes" id="UP001163823"/>
    </source>
</evidence>
<sequence length="891" mass="95325">MMLEDFFTLTEMKDGLTAQSRVEELVMIMRKESSSVVKSFAEVARQWSAVAGALAATKSQDCLQFFVQLDGLLYLNIWLQEAQRCSDQSSLFAVEESLTALLEALEKLPTDHKQLKSSGIATTVSNLCSHNNPSIQDQARGLFSGWNPEVVIDSDKSSAETIGACSSERILASEIVAGDSGSTEPPAGKFSINEDSSGNQVMPAEVETSLPESLNISGCVDDNGDKNLKDKDMLNSSILDPGEEDLSTDPVVKTATIAALGSPMTGKGHTDSESLDVMKPPKLNNDFTASETVHGVSNSKETNHSASMITNEATSVFNEYSNSPKGLSSSEGNSNKYDSSFVGKEVSGEPNEPCDNNKSIKEVASGENFVCNDGMNLDTNSSDKNESRLDGAHKFEMRDSPLDLKNGANKTELEAGNNGREAFHACSEERTSKVEHRDGTGSISNETTANPSGASPQRIEEHLTQDNAGAESEDCRQEKSMVTGDAQELVNNSGKGMLDFDLNEGAVETDYPITSLCETISSPAVSKCMPSSGEHVGPSQVEGPVGLSGSSVTSTLEYPRRTPDGYGTVSAEGSCYSSKTRHNILEFDLNVTECDVNDANDTMLTEQIPASSGLPSGESSIEVSSRTAERLTLDLNCLADNDMHPAASTSSRQPSKVDFDLNENLSVDGDIHGPQSNLHQPSSKVMSSDGAFRQNDSSVFIMGARVEVDRDIYGPPSSNLPNVQNEDSATVTSWARPDSFANLPSAVPVAPLIGYNGFTLKPSLSPTAMYGPGAIPFVVDPRGTHGALQIMGSPVVIPPPFSSQPFLMGMNPAPIDGVGPSHAGFNLNSSLTMMEGANGGFGNLQPEMNRFVEGQWSTPQYPSAGMGLKRKEPDDGWELYPVNYKQQHVWR</sequence>
<dbReference type="EMBL" id="JARAOO010000005">
    <property type="protein sequence ID" value="KAJ7967170.1"/>
    <property type="molecule type" value="Genomic_DNA"/>
</dbReference>
<feature type="region of interest" description="Disordered" evidence="2">
    <location>
        <begin position="400"/>
        <end position="458"/>
    </location>
</feature>
<dbReference type="SUPFAM" id="SSF47676">
    <property type="entry name" value="Conserved domain common to transcription factors TFIIS, elongin A, CRSP70"/>
    <property type="match status" value="1"/>
</dbReference>
<accession>A0AAD7M160</accession>
<dbReference type="Gene3D" id="1.20.930.10">
    <property type="entry name" value="Conserved domain common to transcription factors TFIIS, elongin A, CRSP70"/>
    <property type="match status" value="1"/>
</dbReference>
<comment type="caution">
    <text evidence="4">The sequence shown here is derived from an EMBL/GenBank/DDBJ whole genome shotgun (WGS) entry which is preliminary data.</text>
</comment>
<dbReference type="GO" id="GO:0005634">
    <property type="term" value="C:nucleus"/>
    <property type="evidence" value="ECO:0007669"/>
    <property type="project" value="UniProtKB-SubCell"/>
</dbReference>
<reference evidence="4" key="1">
    <citation type="journal article" date="2023" name="Science">
        <title>Elucidation of the pathway for biosynthesis of saponin adjuvants from the soapbark tree.</title>
        <authorList>
            <person name="Reed J."/>
            <person name="Orme A."/>
            <person name="El-Demerdash A."/>
            <person name="Owen C."/>
            <person name="Martin L.B.B."/>
            <person name="Misra R.C."/>
            <person name="Kikuchi S."/>
            <person name="Rejzek M."/>
            <person name="Martin A.C."/>
            <person name="Harkess A."/>
            <person name="Leebens-Mack J."/>
            <person name="Louveau T."/>
            <person name="Stephenson M.J."/>
            <person name="Osbourn A."/>
        </authorList>
    </citation>
    <scope>NUCLEOTIDE SEQUENCE</scope>
    <source>
        <strain evidence="4">S10</strain>
    </source>
</reference>
<keyword evidence="5" id="KW-1185">Reference proteome</keyword>
<evidence type="ECO:0000259" key="3">
    <source>
        <dbReference type="PROSITE" id="PS51319"/>
    </source>
</evidence>
<feature type="compositionally biased region" description="Polar residues" evidence="2">
    <location>
        <begin position="320"/>
        <end position="338"/>
    </location>
</feature>
<dbReference type="PANTHER" id="PTHR47292">
    <property type="entry name" value="TRANSCRIPTION ELONGATION FACTOR (TFIIS) FAMILY PROTEIN-RELATED"/>
    <property type="match status" value="1"/>
</dbReference>
<dbReference type="Pfam" id="PF08711">
    <property type="entry name" value="Med26"/>
    <property type="match status" value="1"/>
</dbReference>
<gene>
    <name evidence="4" type="ORF">O6P43_011467</name>
</gene>
<feature type="region of interest" description="Disordered" evidence="2">
    <location>
        <begin position="320"/>
        <end position="358"/>
    </location>
</feature>
<dbReference type="InterPro" id="IPR017923">
    <property type="entry name" value="TFIIS_N"/>
</dbReference>
<feature type="compositionally biased region" description="Basic and acidic residues" evidence="2">
    <location>
        <begin position="421"/>
        <end position="439"/>
    </location>
</feature>
<dbReference type="EMBL" id="JARAOO010000005">
    <property type="protein sequence ID" value="KAJ7967171.1"/>
    <property type="molecule type" value="Genomic_DNA"/>
</dbReference>
<feature type="compositionally biased region" description="Polar residues" evidence="2">
    <location>
        <begin position="674"/>
        <end position="686"/>
    </location>
</feature>
<dbReference type="KEGG" id="qsa:O6P43_011467"/>
<name>A0AAD7M160_QUISA</name>
<dbReference type="PANTHER" id="PTHR47292:SF1">
    <property type="entry name" value="TRANSCRIPTION ELONGATION FACTOR (TFIIS) FAMILY PROTEIN"/>
    <property type="match status" value="1"/>
</dbReference>
<organism evidence="4 5">
    <name type="scientific">Quillaja saponaria</name>
    <name type="common">Soap bark tree</name>
    <dbReference type="NCBI Taxonomy" id="32244"/>
    <lineage>
        <taxon>Eukaryota</taxon>
        <taxon>Viridiplantae</taxon>
        <taxon>Streptophyta</taxon>
        <taxon>Embryophyta</taxon>
        <taxon>Tracheophyta</taxon>
        <taxon>Spermatophyta</taxon>
        <taxon>Magnoliopsida</taxon>
        <taxon>eudicotyledons</taxon>
        <taxon>Gunneridae</taxon>
        <taxon>Pentapetalae</taxon>
        <taxon>rosids</taxon>
        <taxon>fabids</taxon>
        <taxon>Fabales</taxon>
        <taxon>Quillajaceae</taxon>
        <taxon>Quillaja</taxon>
    </lineage>
</organism>
<dbReference type="PROSITE" id="PS51319">
    <property type="entry name" value="TFIIS_N"/>
    <property type="match status" value="1"/>
</dbReference>
<evidence type="ECO:0000256" key="2">
    <source>
        <dbReference type="SAM" id="MobiDB-lite"/>
    </source>
</evidence>
<dbReference type="AlphaFoldDB" id="A0AAD7M160"/>
<dbReference type="InterPro" id="IPR035441">
    <property type="entry name" value="TFIIS/LEDGF_dom_sf"/>
</dbReference>
<keyword evidence="1" id="KW-0539">Nucleus</keyword>
<evidence type="ECO:0000256" key="1">
    <source>
        <dbReference type="PROSITE-ProRule" id="PRU00649"/>
    </source>
</evidence>
<evidence type="ECO:0000313" key="4">
    <source>
        <dbReference type="EMBL" id="KAJ7967171.1"/>
    </source>
</evidence>
<comment type="subcellular location">
    <subcellularLocation>
        <location evidence="1">Nucleus</location>
    </subcellularLocation>
</comment>